<evidence type="ECO:0000313" key="4">
    <source>
        <dbReference type="Proteomes" id="UP000282930"/>
    </source>
</evidence>
<gene>
    <name evidence="3" type="ORF">ELD05_06865</name>
</gene>
<dbReference type="KEGG" id="ccha:ELD05_06865"/>
<feature type="binding site" evidence="2">
    <location>
        <begin position="8"/>
        <end position="15"/>
    </location>
    <ligand>
        <name>substrate</name>
    </ligand>
</feature>
<dbReference type="Proteomes" id="UP000282930">
    <property type="component" value="Chromosome"/>
</dbReference>
<feature type="active site" description="Proton donor/acceptor" evidence="1">
    <location>
        <position position="83"/>
    </location>
</feature>
<protein>
    <submittedName>
        <fullName evidence="3">Histidine phosphatase family protein</fullName>
    </submittedName>
</protein>
<dbReference type="Gene3D" id="3.40.50.1240">
    <property type="entry name" value="Phosphoglycerate mutase-like"/>
    <property type="match status" value="1"/>
</dbReference>
<keyword evidence="4" id="KW-1185">Reference proteome</keyword>
<evidence type="ECO:0000313" key="3">
    <source>
        <dbReference type="EMBL" id="AZT90385.1"/>
    </source>
</evidence>
<dbReference type="AlphaFoldDB" id="A0A3T0D5P0"/>
<dbReference type="EMBL" id="CP034791">
    <property type="protein sequence ID" value="AZT90385.1"/>
    <property type="molecule type" value="Genomic_DNA"/>
</dbReference>
<dbReference type="RefSeq" id="WP_127351848.1">
    <property type="nucleotide sequence ID" value="NZ_CP034791.1"/>
</dbReference>
<dbReference type="GO" id="GO:0016791">
    <property type="term" value="F:phosphatase activity"/>
    <property type="evidence" value="ECO:0007669"/>
    <property type="project" value="TreeGrafter"/>
</dbReference>
<dbReference type="InterPro" id="IPR013078">
    <property type="entry name" value="His_Pase_superF_clade-1"/>
</dbReference>
<evidence type="ECO:0000256" key="1">
    <source>
        <dbReference type="PIRSR" id="PIRSR613078-1"/>
    </source>
</evidence>
<dbReference type="PANTHER" id="PTHR48100">
    <property type="entry name" value="BROAD-SPECIFICITY PHOSPHATASE YOR283W-RELATED"/>
    <property type="match status" value="1"/>
</dbReference>
<dbReference type="InterPro" id="IPR029033">
    <property type="entry name" value="His_PPase_superfam"/>
</dbReference>
<name>A0A3T0D5P0_9FIRM</name>
<reference evidence="3 4" key="1">
    <citation type="submission" date="2018-12" db="EMBL/GenBank/DDBJ databases">
        <title>Genome sequence from the cellulolytic species, Caldicellulosiruptor changbaiensis.</title>
        <authorList>
            <person name="Blumer-Schuette S.E."/>
            <person name="Mendoza C."/>
        </authorList>
    </citation>
    <scope>NUCLEOTIDE SEQUENCE [LARGE SCALE GENOMIC DNA]</scope>
    <source>
        <strain evidence="3 4">CBS-Z</strain>
    </source>
</reference>
<evidence type="ECO:0000256" key="2">
    <source>
        <dbReference type="PIRSR" id="PIRSR613078-2"/>
    </source>
</evidence>
<dbReference type="InterPro" id="IPR050275">
    <property type="entry name" value="PGM_Phosphatase"/>
</dbReference>
<dbReference type="SMART" id="SM00855">
    <property type="entry name" value="PGAM"/>
    <property type="match status" value="1"/>
</dbReference>
<feature type="binding site" evidence="2">
    <location>
        <position position="58"/>
    </location>
    <ligand>
        <name>substrate</name>
    </ligand>
</feature>
<dbReference type="SUPFAM" id="SSF53254">
    <property type="entry name" value="Phosphoglycerate mutase-like"/>
    <property type="match status" value="1"/>
</dbReference>
<proteinExistence type="predicted"/>
<dbReference type="PROSITE" id="PS00175">
    <property type="entry name" value="PG_MUTASE"/>
    <property type="match status" value="1"/>
</dbReference>
<feature type="active site" description="Tele-phosphohistidine intermediate" evidence="1">
    <location>
        <position position="9"/>
    </location>
</feature>
<dbReference type="CDD" id="cd07067">
    <property type="entry name" value="HP_PGM_like"/>
    <property type="match status" value="1"/>
</dbReference>
<dbReference type="Pfam" id="PF00300">
    <property type="entry name" value="His_Phos_1"/>
    <property type="match status" value="1"/>
</dbReference>
<dbReference type="InterPro" id="IPR001345">
    <property type="entry name" value="PG/BPGM_mutase_AS"/>
</dbReference>
<organism evidence="3 4">
    <name type="scientific">Caldicellulosiruptor changbaiensis</name>
    <dbReference type="NCBI Taxonomy" id="1222016"/>
    <lineage>
        <taxon>Bacteria</taxon>
        <taxon>Bacillati</taxon>
        <taxon>Bacillota</taxon>
        <taxon>Bacillota incertae sedis</taxon>
        <taxon>Caldicellulosiruptorales</taxon>
        <taxon>Caldicellulosiruptoraceae</taxon>
        <taxon>Caldicellulosiruptor</taxon>
    </lineage>
</organism>
<sequence>MKRFYLVRHGETDWNKYNMVQGCIDTDLNQTGIEQAKKVAERLKSEKIDIIFSSTLKRAYMTANQIKSFHPNIPLKLTDKLNEINFGEWEGLNFEELEERYSEQYKLWKDAPEKATFPGEGSLYNVMERVKSFFEDVLNKPYKNVVIVTHGGIIKLSIIYLLELSLDFYKKCWFGNASLSIVDIKENRRMLSLLNDMSHLQTIQRYPVI</sequence>
<accession>A0A3T0D5P0</accession>